<comment type="caution">
    <text evidence="1">The sequence shown here is derived from an EMBL/GenBank/DDBJ whole genome shotgun (WGS) entry which is preliminary data.</text>
</comment>
<feature type="non-terminal residue" evidence="1">
    <location>
        <position position="1"/>
    </location>
</feature>
<accession>A0A8X6NTN2</accession>
<dbReference type="Proteomes" id="UP000887013">
    <property type="component" value="Unassembled WGS sequence"/>
</dbReference>
<dbReference type="AlphaFoldDB" id="A0A8X6NTN2"/>
<evidence type="ECO:0000313" key="2">
    <source>
        <dbReference type="Proteomes" id="UP000887013"/>
    </source>
</evidence>
<name>A0A8X6NTN2_NEPPI</name>
<evidence type="ECO:0000313" key="1">
    <source>
        <dbReference type="EMBL" id="GFT32433.1"/>
    </source>
</evidence>
<reference evidence="1" key="1">
    <citation type="submission" date="2020-08" db="EMBL/GenBank/DDBJ databases">
        <title>Multicomponent nature underlies the extraordinary mechanical properties of spider dragline silk.</title>
        <authorList>
            <person name="Kono N."/>
            <person name="Nakamura H."/>
            <person name="Mori M."/>
            <person name="Yoshida Y."/>
            <person name="Ohtoshi R."/>
            <person name="Malay A.D."/>
            <person name="Moran D.A.P."/>
            <person name="Tomita M."/>
            <person name="Numata K."/>
            <person name="Arakawa K."/>
        </authorList>
    </citation>
    <scope>NUCLEOTIDE SEQUENCE</scope>
</reference>
<organism evidence="1 2">
    <name type="scientific">Nephila pilipes</name>
    <name type="common">Giant wood spider</name>
    <name type="synonym">Nephila maculata</name>
    <dbReference type="NCBI Taxonomy" id="299642"/>
    <lineage>
        <taxon>Eukaryota</taxon>
        <taxon>Metazoa</taxon>
        <taxon>Ecdysozoa</taxon>
        <taxon>Arthropoda</taxon>
        <taxon>Chelicerata</taxon>
        <taxon>Arachnida</taxon>
        <taxon>Araneae</taxon>
        <taxon>Araneomorphae</taxon>
        <taxon>Entelegynae</taxon>
        <taxon>Araneoidea</taxon>
        <taxon>Nephilidae</taxon>
        <taxon>Nephila</taxon>
    </lineage>
</organism>
<dbReference type="EMBL" id="BMAW01013167">
    <property type="protein sequence ID" value="GFT32433.1"/>
    <property type="molecule type" value="Genomic_DNA"/>
</dbReference>
<sequence length="89" mass="10404">YNLFFDVSARVLDIPKPITLPLPTQQFLYDFISVSYNAHKISLKSDQTVIHLGRKRTKRKAIHPWERHLIRSSAPRELTVLTDHPLFIP</sequence>
<proteinExistence type="predicted"/>
<keyword evidence="2" id="KW-1185">Reference proteome</keyword>
<gene>
    <name evidence="1" type="ORF">NPIL_103041</name>
</gene>
<protein>
    <submittedName>
        <fullName evidence="1">Uncharacterized protein</fullName>
    </submittedName>
</protein>